<feature type="domain" description="Histidine kinase/HSP90-like ATPase" evidence="10">
    <location>
        <begin position="345"/>
        <end position="436"/>
    </location>
</feature>
<dbReference type="Pfam" id="PF07730">
    <property type="entry name" value="HisKA_3"/>
    <property type="match status" value="1"/>
</dbReference>
<dbReference type="Gene3D" id="1.20.5.1930">
    <property type="match status" value="1"/>
</dbReference>
<organism evidence="12 13">
    <name type="scientific">Streptomyces platensis</name>
    <dbReference type="NCBI Taxonomy" id="58346"/>
    <lineage>
        <taxon>Bacteria</taxon>
        <taxon>Bacillati</taxon>
        <taxon>Actinomycetota</taxon>
        <taxon>Actinomycetes</taxon>
        <taxon>Kitasatosporales</taxon>
        <taxon>Streptomycetaceae</taxon>
        <taxon>Streptomyces</taxon>
    </lineage>
</organism>
<feature type="transmembrane region" description="Helical" evidence="9">
    <location>
        <begin position="146"/>
        <end position="165"/>
    </location>
</feature>
<evidence type="ECO:0000256" key="9">
    <source>
        <dbReference type="SAM" id="Phobius"/>
    </source>
</evidence>
<dbReference type="Gene3D" id="3.30.565.10">
    <property type="entry name" value="Histidine kinase-like ATPase, C-terminal domain"/>
    <property type="match status" value="1"/>
</dbReference>
<evidence type="ECO:0000313" key="12">
    <source>
        <dbReference type="EMBL" id="OSY43863.1"/>
    </source>
</evidence>
<evidence type="ECO:0000256" key="8">
    <source>
        <dbReference type="ARBA" id="ARBA00023012"/>
    </source>
</evidence>
<dbReference type="EMBL" id="MIGA01000030">
    <property type="protein sequence ID" value="OSY43863.1"/>
    <property type="molecule type" value="Genomic_DNA"/>
</dbReference>
<dbReference type="InterPro" id="IPR050482">
    <property type="entry name" value="Sensor_HK_TwoCompSys"/>
</dbReference>
<comment type="caution">
    <text evidence="12">The sequence shown here is derived from an EMBL/GenBank/DDBJ whole genome shotgun (WGS) entry which is preliminary data.</text>
</comment>
<gene>
    <name evidence="12" type="primary">liaS_5</name>
    <name evidence="12" type="ORF">BG653_04386</name>
</gene>
<evidence type="ECO:0000256" key="1">
    <source>
        <dbReference type="ARBA" id="ARBA00000085"/>
    </source>
</evidence>
<keyword evidence="9" id="KW-0812">Transmembrane</keyword>
<evidence type="ECO:0000256" key="7">
    <source>
        <dbReference type="ARBA" id="ARBA00022840"/>
    </source>
</evidence>
<dbReference type="PANTHER" id="PTHR24421">
    <property type="entry name" value="NITRATE/NITRITE SENSOR PROTEIN NARX-RELATED"/>
    <property type="match status" value="1"/>
</dbReference>
<comment type="catalytic activity">
    <reaction evidence="1">
        <text>ATP + protein L-histidine = ADP + protein N-phospho-L-histidine.</text>
        <dbReference type="EC" id="2.7.13.3"/>
    </reaction>
</comment>
<evidence type="ECO:0000256" key="3">
    <source>
        <dbReference type="ARBA" id="ARBA00022553"/>
    </source>
</evidence>
<feature type="transmembrane region" description="Helical" evidence="9">
    <location>
        <begin position="185"/>
        <end position="204"/>
    </location>
</feature>
<keyword evidence="9" id="KW-0472">Membrane</keyword>
<dbReference type="InterPro" id="IPR003594">
    <property type="entry name" value="HATPase_dom"/>
</dbReference>
<evidence type="ECO:0000256" key="6">
    <source>
        <dbReference type="ARBA" id="ARBA00022777"/>
    </source>
</evidence>
<dbReference type="GO" id="GO:0004673">
    <property type="term" value="F:protein histidine kinase activity"/>
    <property type="evidence" value="ECO:0007669"/>
    <property type="project" value="UniProtKB-EC"/>
</dbReference>
<reference evidence="12 13" key="1">
    <citation type="submission" date="2016-09" db="EMBL/GenBank/DDBJ databases">
        <title>Streptomyces platensis DSM40041, a candidate organism with high potential of specific P450 cytochromes.</title>
        <authorList>
            <person name="Grumaz C."/>
            <person name="Vainshtein Y."/>
            <person name="Kirstahler P."/>
            <person name="Sohn K."/>
        </authorList>
    </citation>
    <scope>NUCLEOTIDE SEQUENCE [LARGE SCALE GENOMIC DNA]</scope>
    <source>
        <strain evidence="12 13">DSM 40041</strain>
    </source>
</reference>
<dbReference type="PANTHER" id="PTHR24421:SF10">
    <property type="entry name" value="NITRATE_NITRITE SENSOR PROTEIN NARQ"/>
    <property type="match status" value="1"/>
</dbReference>
<keyword evidence="4 12" id="KW-0808">Transferase</keyword>
<name>A0ABX3XV52_STRPT</name>
<keyword evidence="3" id="KW-0597">Phosphoprotein</keyword>
<feature type="transmembrane region" description="Helical" evidence="9">
    <location>
        <begin position="116"/>
        <end position="134"/>
    </location>
</feature>
<keyword evidence="5" id="KW-0547">Nucleotide-binding</keyword>
<feature type="transmembrane region" description="Helical" evidence="9">
    <location>
        <begin position="67"/>
        <end position="86"/>
    </location>
</feature>
<keyword evidence="13" id="KW-1185">Reference proteome</keyword>
<proteinExistence type="predicted"/>
<evidence type="ECO:0000313" key="13">
    <source>
        <dbReference type="Proteomes" id="UP000194225"/>
    </source>
</evidence>
<evidence type="ECO:0000259" key="11">
    <source>
        <dbReference type="Pfam" id="PF07730"/>
    </source>
</evidence>
<keyword evidence="8" id="KW-0902">Two-component regulatory system</keyword>
<dbReference type="SUPFAM" id="SSF55874">
    <property type="entry name" value="ATPase domain of HSP90 chaperone/DNA topoisomerase II/histidine kinase"/>
    <property type="match status" value="1"/>
</dbReference>
<keyword evidence="7" id="KW-0067">ATP-binding</keyword>
<sequence length="448" mass="47432">MSQGGWKSGGPRLRAAVRGLPHTLRDDLWTVALDPLPRMRWLGRLPHALVVLAAVLMGWLNADRYTAGATVLALTVLQSGAAVLALSRPVPAWWLSTIALFLVRNADGVKTSHDALWSWSIPGIALHALVLFLLALRVRPRIAAEALAFSFLAAVAALAFLGPVPDQPLLPGAAPPVLASSAQDVTVVQDAVTFTCAVVLGAALRGRRVARNQLVEQEVLTAGERARRTLLEERNRIARELHDVVAHHMSVISIQAQVAPHLVKDPTDELRENLAGIRGSAVEALTELRRVLGVLRSEEALADGVRHTPQPSLGRLDELVGTVRGAGLRVTTEITGEPRPLSPGVELSAFRIVQEALSNALRHAPGAEVRVALGYRPGGLTIRVANTAPDRPAPPSQGAGHGLLGMHERAAMLGGELATGATPDGGYEVTAILPAQAARPADPREPAP</sequence>
<dbReference type="CDD" id="cd16917">
    <property type="entry name" value="HATPase_UhpB-NarQ-NarX-like"/>
    <property type="match status" value="1"/>
</dbReference>
<evidence type="ECO:0000256" key="5">
    <source>
        <dbReference type="ARBA" id="ARBA00022741"/>
    </source>
</evidence>
<dbReference type="EC" id="2.7.13.3" evidence="2"/>
<evidence type="ECO:0000256" key="4">
    <source>
        <dbReference type="ARBA" id="ARBA00022679"/>
    </source>
</evidence>
<feature type="domain" description="Signal transduction histidine kinase subgroup 3 dimerisation and phosphoacceptor" evidence="11">
    <location>
        <begin position="233"/>
        <end position="298"/>
    </location>
</feature>
<evidence type="ECO:0000259" key="10">
    <source>
        <dbReference type="Pfam" id="PF02518"/>
    </source>
</evidence>
<feature type="transmembrane region" description="Helical" evidence="9">
    <location>
        <begin position="41"/>
        <end position="60"/>
    </location>
</feature>
<keyword evidence="6 12" id="KW-0418">Kinase</keyword>
<dbReference type="InterPro" id="IPR036890">
    <property type="entry name" value="HATPase_C_sf"/>
</dbReference>
<dbReference type="InterPro" id="IPR011712">
    <property type="entry name" value="Sig_transdc_His_kin_sub3_dim/P"/>
</dbReference>
<keyword evidence="9" id="KW-1133">Transmembrane helix</keyword>
<dbReference type="Proteomes" id="UP000194225">
    <property type="component" value="Unassembled WGS sequence"/>
</dbReference>
<protein>
    <recommendedName>
        <fullName evidence="2">histidine kinase</fullName>
        <ecNumber evidence="2">2.7.13.3</ecNumber>
    </recommendedName>
</protein>
<accession>A0ABX3XV52</accession>
<dbReference type="Pfam" id="PF02518">
    <property type="entry name" value="HATPase_c"/>
    <property type="match status" value="1"/>
</dbReference>
<evidence type="ECO:0000256" key="2">
    <source>
        <dbReference type="ARBA" id="ARBA00012438"/>
    </source>
</evidence>